<dbReference type="PANTHER" id="PTHR48106">
    <property type="entry name" value="QUINONE OXIDOREDUCTASE PIG3-RELATED"/>
    <property type="match status" value="1"/>
</dbReference>
<evidence type="ECO:0000256" key="2">
    <source>
        <dbReference type="ARBA" id="ARBA00023002"/>
    </source>
</evidence>
<name>A0ABZ1TZ78_9ACTN</name>
<organism evidence="4 5">
    <name type="scientific">Kitasatospora purpeofusca</name>
    <dbReference type="NCBI Taxonomy" id="67352"/>
    <lineage>
        <taxon>Bacteria</taxon>
        <taxon>Bacillati</taxon>
        <taxon>Actinomycetota</taxon>
        <taxon>Actinomycetes</taxon>
        <taxon>Kitasatosporales</taxon>
        <taxon>Streptomycetaceae</taxon>
        <taxon>Kitasatospora</taxon>
    </lineage>
</organism>
<dbReference type="Pfam" id="PF13602">
    <property type="entry name" value="ADH_zinc_N_2"/>
    <property type="match status" value="1"/>
</dbReference>
<dbReference type="EMBL" id="CP108110">
    <property type="protein sequence ID" value="WUQ83946.1"/>
    <property type="molecule type" value="Genomic_DNA"/>
</dbReference>
<dbReference type="InterPro" id="IPR013154">
    <property type="entry name" value="ADH-like_N"/>
</dbReference>
<dbReference type="Proteomes" id="UP001432222">
    <property type="component" value="Chromosome"/>
</dbReference>
<accession>A0ABZ1TZ78</accession>
<dbReference type="InterPro" id="IPR020843">
    <property type="entry name" value="ER"/>
</dbReference>
<evidence type="ECO:0000256" key="1">
    <source>
        <dbReference type="ARBA" id="ARBA00022857"/>
    </source>
</evidence>
<dbReference type="Pfam" id="PF08240">
    <property type="entry name" value="ADH_N"/>
    <property type="match status" value="1"/>
</dbReference>
<dbReference type="CDD" id="cd08273">
    <property type="entry name" value="MDR8"/>
    <property type="match status" value="1"/>
</dbReference>
<evidence type="ECO:0000313" key="4">
    <source>
        <dbReference type="EMBL" id="WUQ83946.1"/>
    </source>
</evidence>
<feature type="domain" description="Enoyl reductase (ER)" evidence="3">
    <location>
        <begin position="12"/>
        <end position="335"/>
    </location>
</feature>
<keyword evidence="2" id="KW-0560">Oxidoreductase</keyword>
<dbReference type="InterPro" id="IPR036291">
    <property type="entry name" value="NAD(P)-bd_dom_sf"/>
</dbReference>
<gene>
    <name evidence="4" type="ORF">OHA16_13800</name>
</gene>
<keyword evidence="5" id="KW-1185">Reference proteome</keyword>
<sequence>MRYRHVSVPRLGGAEVLRLSSDELPAPAVGQVRVRVLAAGVSYGDILLRAGVIPGGPKRPFTPGYDLVGVVDQVGPGTRAPEPGTRVVALVRSGGYAEYALVAANRLVPLPEGVDPVEASALSLNYFIAQQMLHRVAEVRQGSTVLVHGASGGVGTAFLELAALAGVTVYGTCSAARADQVRALGGRPIDRDAEDFRRVVRGLPGGAVDAVFDPIGGPHFLRSYQAVRRGGVMVGFGQNAALRGNQRDLLTGAQGFLGGIVLPKLIPDGKRTLFYNAWSLEKSHPAAYQQDLATVLELLQKGLVKPRVGRTMPLEEAADAHRAMETAAITGKIVLVPAAA</sequence>
<dbReference type="RefSeq" id="WP_328954867.1">
    <property type="nucleotide sequence ID" value="NZ_CP108110.1"/>
</dbReference>
<evidence type="ECO:0000313" key="5">
    <source>
        <dbReference type="Proteomes" id="UP001432222"/>
    </source>
</evidence>
<dbReference type="Gene3D" id="3.90.180.10">
    <property type="entry name" value="Medium-chain alcohol dehydrogenases, catalytic domain"/>
    <property type="match status" value="1"/>
</dbReference>
<dbReference type="SUPFAM" id="SSF51735">
    <property type="entry name" value="NAD(P)-binding Rossmann-fold domains"/>
    <property type="match status" value="1"/>
</dbReference>
<proteinExistence type="predicted"/>
<dbReference type="InterPro" id="IPR011032">
    <property type="entry name" value="GroES-like_sf"/>
</dbReference>
<reference evidence="4" key="1">
    <citation type="submission" date="2022-10" db="EMBL/GenBank/DDBJ databases">
        <title>The complete genomes of actinobacterial strains from the NBC collection.</title>
        <authorList>
            <person name="Joergensen T.S."/>
            <person name="Alvarez Arevalo M."/>
            <person name="Sterndorff E.B."/>
            <person name="Faurdal D."/>
            <person name="Vuksanovic O."/>
            <person name="Mourched A.-S."/>
            <person name="Charusanti P."/>
            <person name="Shaw S."/>
            <person name="Blin K."/>
            <person name="Weber T."/>
        </authorList>
    </citation>
    <scope>NUCLEOTIDE SEQUENCE</scope>
    <source>
        <strain evidence="4">NBC_00222</strain>
    </source>
</reference>
<evidence type="ECO:0000259" key="3">
    <source>
        <dbReference type="SMART" id="SM00829"/>
    </source>
</evidence>
<dbReference type="Gene3D" id="3.40.50.720">
    <property type="entry name" value="NAD(P)-binding Rossmann-like Domain"/>
    <property type="match status" value="1"/>
</dbReference>
<dbReference type="PANTHER" id="PTHR48106:SF18">
    <property type="entry name" value="QUINONE OXIDOREDUCTASE PIG3"/>
    <property type="match status" value="1"/>
</dbReference>
<protein>
    <submittedName>
        <fullName evidence="4">Medium chain dehydrogenase/reductase family protein</fullName>
    </submittedName>
</protein>
<dbReference type="SUPFAM" id="SSF50129">
    <property type="entry name" value="GroES-like"/>
    <property type="match status" value="1"/>
</dbReference>
<dbReference type="SMART" id="SM00829">
    <property type="entry name" value="PKS_ER"/>
    <property type="match status" value="1"/>
</dbReference>
<keyword evidence="1" id="KW-0521">NADP</keyword>